<organism evidence="2 3">
    <name type="scientific">Dactylosporangium maewongense</name>
    <dbReference type="NCBI Taxonomy" id="634393"/>
    <lineage>
        <taxon>Bacteria</taxon>
        <taxon>Bacillati</taxon>
        <taxon>Actinomycetota</taxon>
        <taxon>Actinomycetes</taxon>
        <taxon>Micromonosporales</taxon>
        <taxon>Micromonosporaceae</taxon>
        <taxon>Dactylosporangium</taxon>
    </lineage>
</organism>
<evidence type="ECO:0000313" key="2">
    <source>
        <dbReference type="EMBL" id="GAA1544036.1"/>
    </source>
</evidence>
<proteinExistence type="predicted"/>
<keyword evidence="3" id="KW-1185">Reference proteome</keyword>
<reference evidence="2 3" key="1">
    <citation type="journal article" date="2019" name="Int. J. Syst. Evol. Microbiol.">
        <title>The Global Catalogue of Microorganisms (GCM) 10K type strain sequencing project: providing services to taxonomists for standard genome sequencing and annotation.</title>
        <authorList>
            <consortium name="The Broad Institute Genomics Platform"/>
            <consortium name="The Broad Institute Genome Sequencing Center for Infectious Disease"/>
            <person name="Wu L."/>
            <person name="Ma J."/>
        </authorList>
    </citation>
    <scope>NUCLEOTIDE SEQUENCE [LARGE SCALE GENOMIC DNA]</scope>
    <source>
        <strain evidence="2 3">JCM 15933</strain>
    </source>
</reference>
<evidence type="ECO:0000313" key="3">
    <source>
        <dbReference type="Proteomes" id="UP001501470"/>
    </source>
</evidence>
<accession>A0ABN2BQT8</accession>
<sequence>MNIMLVLSVCYGAAIAILAFLDSGGLATFAVVGAIVLGVLWTARGFLTRSGRTG</sequence>
<dbReference type="EMBL" id="BAAAQD010000017">
    <property type="protein sequence ID" value="GAA1544036.1"/>
    <property type="molecule type" value="Genomic_DNA"/>
</dbReference>
<gene>
    <name evidence="2" type="ORF">GCM10009827_074780</name>
</gene>
<dbReference type="Proteomes" id="UP001501470">
    <property type="component" value="Unassembled WGS sequence"/>
</dbReference>
<keyword evidence="1" id="KW-0472">Membrane</keyword>
<keyword evidence="1" id="KW-1133">Transmembrane helix</keyword>
<evidence type="ECO:0000256" key="1">
    <source>
        <dbReference type="SAM" id="Phobius"/>
    </source>
</evidence>
<feature type="transmembrane region" description="Helical" evidence="1">
    <location>
        <begin position="26"/>
        <end position="47"/>
    </location>
</feature>
<keyword evidence="1" id="KW-0812">Transmembrane</keyword>
<protein>
    <submittedName>
        <fullName evidence="2">Uncharacterized protein</fullName>
    </submittedName>
</protein>
<comment type="caution">
    <text evidence="2">The sequence shown here is derived from an EMBL/GenBank/DDBJ whole genome shotgun (WGS) entry which is preliminary data.</text>
</comment>
<name>A0ABN2BQT8_9ACTN</name>